<evidence type="ECO:0000256" key="1">
    <source>
        <dbReference type="SAM" id="SignalP"/>
    </source>
</evidence>
<dbReference type="EMBL" id="JAUSVO010000008">
    <property type="protein sequence ID" value="MDQ0440484.1"/>
    <property type="molecule type" value="Genomic_DNA"/>
</dbReference>
<keyword evidence="1" id="KW-0732">Signal</keyword>
<proteinExistence type="predicted"/>
<feature type="signal peptide" evidence="1">
    <location>
        <begin position="1"/>
        <end position="26"/>
    </location>
</feature>
<dbReference type="RefSeq" id="WP_266351362.1">
    <property type="nucleotide sequence ID" value="NZ_JAPKNG010000008.1"/>
</dbReference>
<comment type="caution">
    <text evidence="2">The sequence shown here is derived from an EMBL/GenBank/DDBJ whole genome shotgun (WGS) entry which is preliminary data.</text>
</comment>
<name>A0ABU0HDS6_9HYPH</name>
<sequence>MPYGLAARLITVLMFVLLAMATGARADDAAPATAPGDAPAPRTGRFTMVPAEGGFVRLDTETGVVSHCRREGEGAAGVWRCAAIPEETLNKPDALTELTEAVETLGQTVAALRMRVDALEQRPQAQAPSPTDDDVDRALNLSQELMQRFFGMVREMKRAESDDRT</sequence>
<protein>
    <submittedName>
        <fullName evidence="2">Uncharacterized protein</fullName>
    </submittedName>
</protein>
<accession>A0ABU0HDS6</accession>
<reference evidence="2 3" key="1">
    <citation type="submission" date="2023-07" db="EMBL/GenBank/DDBJ databases">
        <title>Genomic Encyclopedia of Type Strains, Phase IV (KMG-IV): sequencing the most valuable type-strain genomes for metagenomic binning, comparative biology and taxonomic classification.</title>
        <authorList>
            <person name="Goeker M."/>
        </authorList>
    </citation>
    <scope>NUCLEOTIDE SEQUENCE [LARGE SCALE GENOMIC DNA]</scope>
    <source>
        <strain evidence="2 3">B6-8</strain>
    </source>
</reference>
<evidence type="ECO:0000313" key="2">
    <source>
        <dbReference type="EMBL" id="MDQ0440484.1"/>
    </source>
</evidence>
<keyword evidence="3" id="KW-1185">Reference proteome</keyword>
<organism evidence="2 3">
    <name type="scientific">Kaistia dalseonensis</name>
    <dbReference type="NCBI Taxonomy" id="410840"/>
    <lineage>
        <taxon>Bacteria</taxon>
        <taxon>Pseudomonadati</taxon>
        <taxon>Pseudomonadota</taxon>
        <taxon>Alphaproteobacteria</taxon>
        <taxon>Hyphomicrobiales</taxon>
        <taxon>Kaistiaceae</taxon>
        <taxon>Kaistia</taxon>
    </lineage>
</organism>
<feature type="chain" id="PRO_5046942855" evidence="1">
    <location>
        <begin position="27"/>
        <end position="165"/>
    </location>
</feature>
<gene>
    <name evidence="2" type="ORF">QO014_004899</name>
</gene>
<evidence type="ECO:0000313" key="3">
    <source>
        <dbReference type="Proteomes" id="UP001241603"/>
    </source>
</evidence>
<dbReference type="Proteomes" id="UP001241603">
    <property type="component" value="Unassembled WGS sequence"/>
</dbReference>